<organism evidence="2 3">
    <name type="scientific">Muraenolepis orangiensis</name>
    <name type="common">Patagonian moray cod</name>
    <dbReference type="NCBI Taxonomy" id="630683"/>
    <lineage>
        <taxon>Eukaryota</taxon>
        <taxon>Metazoa</taxon>
        <taxon>Chordata</taxon>
        <taxon>Craniata</taxon>
        <taxon>Vertebrata</taxon>
        <taxon>Euteleostomi</taxon>
        <taxon>Actinopterygii</taxon>
        <taxon>Neopterygii</taxon>
        <taxon>Teleostei</taxon>
        <taxon>Neoteleostei</taxon>
        <taxon>Acanthomorphata</taxon>
        <taxon>Zeiogadaria</taxon>
        <taxon>Gadariae</taxon>
        <taxon>Gadiformes</taxon>
        <taxon>Muraenolepidoidei</taxon>
        <taxon>Muraenolepididae</taxon>
        <taxon>Muraenolepis</taxon>
    </lineage>
</organism>
<sequence length="89" mass="9308">MSDPGQGTDGALFNQARVQTEPCSTRPGYRRSPVQPGQGTDGALFNQARSSSLNLKSSSLNLKSSSLNLKSSSLNLKSSSLLTHGSLPS</sequence>
<keyword evidence="3" id="KW-1185">Reference proteome</keyword>
<reference evidence="2" key="1">
    <citation type="submission" date="2022-07" db="EMBL/GenBank/DDBJ databases">
        <title>Chromosome-level genome of Muraenolepis orangiensis.</title>
        <authorList>
            <person name="Kim J."/>
        </authorList>
    </citation>
    <scope>NUCLEOTIDE SEQUENCE</scope>
    <source>
        <strain evidence="2">KU_S4_2022</strain>
        <tissue evidence="2">Muscle</tissue>
    </source>
</reference>
<evidence type="ECO:0000313" key="3">
    <source>
        <dbReference type="Proteomes" id="UP001148018"/>
    </source>
</evidence>
<proteinExistence type="predicted"/>
<feature type="region of interest" description="Disordered" evidence="1">
    <location>
        <begin position="1"/>
        <end position="45"/>
    </location>
</feature>
<protein>
    <submittedName>
        <fullName evidence="2">Uncharacterized protein</fullName>
    </submittedName>
</protein>
<comment type="caution">
    <text evidence="2">The sequence shown here is derived from an EMBL/GenBank/DDBJ whole genome shotgun (WGS) entry which is preliminary data.</text>
</comment>
<gene>
    <name evidence="2" type="ORF">NHX12_027684</name>
</gene>
<accession>A0A9Q0EF81</accession>
<dbReference type="EMBL" id="JANIIK010000043">
    <property type="protein sequence ID" value="KAJ3605639.1"/>
    <property type="molecule type" value="Genomic_DNA"/>
</dbReference>
<name>A0A9Q0EF81_9TELE</name>
<evidence type="ECO:0000256" key="1">
    <source>
        <dbReference type="SAM" id="MobiDB-lite"/>
    </source>
</evidence>
<evidence type="ECO:0000313" key="2">
    <source>
        <dbReference type="EMBL" id="KAJ3605639.1"/>
    </source>
</evidence>
<dbReference type="AlphaFoldDB" id="A0A9Q0EF81"/>
<dbReference type="Proteomes" id="UP001148018">
    <property type="component" value="Unassembled WGS sequence"/>
</dbReference>